<dbReference type="PANTHER" id="PTHR21490:SF2">
    <property type="entry name" value="ENKURIN DOMAIN-CONTAINING PROTEIN 1"/>
    <property type="match status" value="1"/>
</dbReference>
<dbReference type="KEGG" id="dvi:6633327"/>
<reference evidence="8 9" key="1">
    <citation type="journal article" date="2007" name="Nature">
        <title>Evolution of genes and genomes on the Drosophila phylogeny.</title>
        <authorList>
            <consortium name="Drosophila 12 Genomes Consortium"/>
            <person name="Clark A.G."/>
            <person name="Eisen M.B."/>
            <person name="Smith D.R."/>
            <person name="Bergman C.M."/>
            <person name="Oliver B."/>
            <person name="Markow T.A."/>
            <person name="Kaufman T.C."/>
            <person name="Kellis M."/>
            <person name="Gelbart W."/>
            <person name="Iyer V.N."/>
            <person name="Pollard D.A."/>
            <person name="Sackton T.B."/>
            <person name="Larracuente A.M."/>
            <person name="Singh N.D."/>
            <person name="Abad J.P."/>
            <person name="Abt D.N."/>
            <person name="Adryan B."/>
            <person name="Aguade M."/>
            <person name="Akashi H."/>
            <person name="Anderson W.W."/>
            <person name="Aquadro C.F."/>
            <person name="Ardell D.H."/>
            <person name="Arguello R."/>
            <person name="Artieri C.G."/>
            <person name="Barbash D.A."/>
            <person name="Barker D."/>
            <person name="Barsanti P."/>
            <person name="Batterham P."/>
            <person name="Batzoglou S."/>
            <person name="Begun D."/>
            <person name="Bhutkar A."/>
            <person name="Blanco E."/>
            <person name="Bosak S.A."/>
            <person name="Bradley R.K."/>
            <person name="Brand A.D."/>
            <person name="Brent M.R."/>
            <person name="Brooks A.N."/>
            <person name="Brown R.H."/>
            <person name="Butlin R.K."/>
            <person name="Caggese C."/>
            <person name="Calvi B.R."/>
            <person name="Bernardo de Carvalho A."/>
            <person name="Caspi A."/>
            <person name="Castrezana S."/>
            <person name="Celniker S.E."/>
            <person name="Chang J.L."/>
            <person name="Chapple C."/>
            <person name="Chatterji S."/>
            <person name="Chinwalla A."/>
            <person name="Civetta A."/>
            <person name="Clifton S.W."/>
            <person name="Comeron J.M."/>
            <person name="Costello J.C."/>
            <person name="Coyne J.A."/>
            <person name="Daub J."/>
            <person name="David R.G."/>
            <person name="Delcher A.L."/>
            <person name="Delehaunty K."/>
            <person name="Do C.B."/>
            <person name="Ebling H."/>
            <person name="Edwards K."/>
            <person name="Eickbush T."/>
            <person name="Evans J.D."/>
            <person name="Filipski A."/>
            <person name="Findeiss S."/>
            <person name="Freyhult E."/>
            <person name="Fulton L."/>
            <person name="Fulton R."/>
            <person name="Garcia A.C."/>
            <person name="Gardiner A."/>
            <person name="Garfield D.A."/>
            <person name="Garvin B.E."/>
            <person name="Gibson G."/>
            <person name="Gilbert D."/>
            <person name="Gnerre S."/>
            <person name="Godfrey J."/>
            <person name="Good R."/>
            <person name="Gotea V."/>
            <person name="Gravely B."/>
            <person name="Greenberg A.J."/>
            <person name="Griffiths-Jones S."/>
            <person name="Gross S."/>
            <person name="Guigo R."/>
            <person name="Gustafson E.A."/>
            <person name="Haerty W."/>
            <person name="Hahn M.W."/>
            <person name="Halligan D.L."/>
            <person name="Halpern A.L."/>
            <person name="Halter G.M."/>
            <person name="Han M.V."/>
            <person name="Heger A."/>
            <person name="Hillier L."/>
            <person name="Hinrichs A.S."/>
            <person name="Holmes I."/>
            <person name="Hoskins R.A."/>
            <person name="Hubisz M.J."/>
            <person name="Hultmark D."/>
            <person name="Huntley M.A."/>
            <person name="Jaffe D.B."/>
            <person name="Jagadeeshan S."/>
            <person name="Jeck W.R."/>
            <person name="Johnson J."/>
            <person name="Jones C.D."/>
            <person name="Jordan W.C."/>
            <person name="Karpen G.H."/>
            <person name="Kataoka E."/>
            <person name="Keightley P.D."/>
            <person name="Kheradpour P."/>
            <person name="Kirkness E.F."/>
            <person name="Koerich L.B."/>
            <person name="Kristiansen K."/>
            <person name="Kudrna D."/>
            <person name="Kulathinal R.J."/>
            <person name="Kumar S."/>
            <person name="Kwok R."/>
            <person name="Lander E."/>
            <person name="Langley C.H."/>
            <person name="Lapoint R."/>
            <person name="Lazzaro B.P."/>
            <person name="Lee S.J."/>
            <person name="Levesque L."/>
            <person name="Li R."/>
            <person name="Lin C.F."/>
            <person name="Lin M.F."/>
            <person name="Lindblad-Toh K."/>
            <person name="Llopart A."/>
            <person name="Long M."/>
            <person name="Low L."/>
            <person name="Lozovsky E."/>
            <person name="Lu J."/>
            <person name="Luo M."/>
            <person name="Machado C.A."/>
            <person name="Makalowski W."/>
            <person name="Marzo M."/>
            <person name="Matsuda M."/>
            <person name="Matzkin L."/>
            <person name="McAllister B."/>
            <person name="McBride C.S."/>
            <person name="McKernan B."/>
            <person name="McKernan K."/>
            <person name="Mendez-Lago M."/>
            <person name="Minx P."/>
            <person name="Mollenhauer M.U."/>
            <person name="Montooth K."/>
            <person name="Mount S.M."/>
            <person name="Mu X."/>
            <person name="Myers E."/>
            <person name="Negre B."/>
            <person name="Newfeld S."/>
            <person name="Nielsen R."/>
            <person name="Noor M.A."/>
            <person name="O'Grady P."/>
            <person name="Pachter L."/>
            <person name="Papaceit M."/>
            <person name="Parisi M.J."/>
            <person name="Parisi M."/>
            <person name="Parts L."/>
            <person name="Pedersen J.S."/>
            <person name="Pesole G."/>
            <person name="Phillippy A.M."/>
            <person name="Ponting C.P."/>
            <person name="Pop M."/>
            <person name="Porcelli D."/>
            <person name="Powell J.R."/>
            <person name="Prohaska S."/>
            <person name="Pruitt K."/>
            <person name="Puig M."/>
            <person name="Quesneville H."/>
            <person name="Ram K.R."/>
            <person name="Rand D."/>
            <person name="Rasmussen M.D."/>
            <person name="Reed L.K."/>
            <person name="Reenan R."/>
            <person name="Reily A."/>
            <person name="Remington K.A."/>
            <person name="Rieger T.T."/>
            <person name="Ritchie M.G."/>
            <person name="Robin C."/>
            <person name="Rogers Y.H."/>
            <person name="Rohde C."/>
            <person name="Rozas J."/>
            <person name="Rubenfield M.J."/>
            <person name="Ruiz A."/>
            <person name="Russo S."/>
            <person name="Salzberg S.L."/>
            <person name="Sanchez-Gracia A."/>
            <person name="Saranga D.J."/>
            <person name="Sato H."/>
            <person name="Schaeffer S.W."/>
            <person name="Schatz M.C."/>
            <person name="Schlenke T."/>
            <person name="Schwartz R."/>
            <person name="Segarra C."/>
            <person name="Singh R.S."/>
            <person name="Sirot L."/>
            <person name="Sirota M."/>
            <person name="Sisneros N.B."/>
            <person name="Smith C.D."/>
            <person name="Smith T.F."/>
            <person name="Spieth J."/>
            <person name="Stage D.E."/>
            <person name="Stark A."/>
            <person name="Stephan W."/>
            <person name="Strausberg R.L."/>
            <person name="Strempel S."/>
            <person name="Sturgill D."/>
            <person name="Sutton G."/>
            <person name="Sutton G.G."/>
            <person name="Tao W."/>
            <person name="Teichmann S."/>
            <person name="Tobari Y.N."/>
            <person name="Tomimura Y."/>
            <person name="Tsolas J.M."/>
            <person name="Valente V.L."/>
            <person name="Venter E."/>
            <person name="Venter J.C."/>
            <person name="Vicario S."/>
            <person name="Vieira F.G."/>
            <person name="Vilella A.J."/>
            <person name="Villasante A."/>
            <person name="Walenz B."/>
            <person name="Wang J."/>
            <person name="Wasserman M."/>
            <person name="Watts T."/>
            <person name="Wilson D."/>
            <person name="Wilson R.K."/>
            <person name="Wing R.A."/>
            <person name="Wolfner M.F."/>
            <person name="Wong A."/>
            <person name="Wong G.K."/>
            <person name="Wu C.I."/>
            <person name="Wu G."/>
            <person name="Yamamoto D."/>
            <person name="Yang H.P."/>
            <person name="Yang S.P."/>
            <person name="Yorke J.A."/>
            <person name="Yoshida K."/>
            <person name="Zdobnov E."/>
            <person name="Zhang P."/>
            <person name="Zhang Y."/>
            <person name="Zimin A.V."/>
            <person name="Baldwin J."/>
            <person name="Abdouelleil A."/>
            <person name="Abdulkadir J."/>
            <person name="Abebe A."/>
            <person name="Abera B."/>
            <person name="Abreu J."/>
            <person name="Acer S.C."/>
            <person name="Aftuck L."/>
            <person name="Alexander A."/>
            <person name="An P."/>
            <person name="Anderson E."/>
            <person name="Anderson S."/>
            <person name="Arachi H."/>
            <person name="Azer M."/>
            <person name="Bachantsang P."/>
            <person name="Barry A."/>
            <person name="Bayul T."/>
            <person name="Berlin A."/>
            <person name="Bessette D."/>
            <person name="Bloom T."/>
            <person name="Blye J."/>
            <person name="Boguslavskiy L."/>
            <person name="Bonnet C."/>
            <person name="Boukhgalter B."/>
            <person name="Bourzgui I."/>
            <person name="Brown A."/>
            <person name="Cahill P."/>
            <person name="Channer S."/>
            <person name="Cheshatsang Y."/>
            <person name="Chuda L."/>
            <person name="Citroen M."/>
            <person name="Collymore A."/>
            <person name="Cooke P."/>
            <person name="Costello M."/>
            <person name="D'Aco K."/>
            <person name="Daza R."/>
            <person name="De Haan G."/>
            <person name="DeGray S."/>
            <person name="DeMaso C."/>
            <person name="Dhargay N."/>
            <person name="Dooley K."/>
            <person name="Dooley E."/>
            <person name="Doricent M."/>
            <person name="Dorje P."/>
            <person name="Dorjee K."/>
            <person name="Dupes A."/>
            <person name="Elong R."/>
            <person name="Falk J."/>
            <person name="Farina A."/>
            <person name="Faro S."/>
            <person name="Ferguson D."/>
            <person name="Fisher S."/>
            <person name="Foley C.D."/>
            <person name="Franke A."/>
            <person name="Friedrich D."/>
            <person name="Gadbois L."/>
            <person name="Gearin G."/>
            <person name="Gearin C.R."/>
            <person name="Giannoukos G."/>
            <person name="Goode T."/>
            <person name="Graham J."/>
            <person name="Grandbois E."/>
            <person name="Grewal S."/>
            <person name="Gyaltsen K."/>
            <person name="Hafez N."/>
            <person name="Hagos B."/>
            <person name="Hall J."/>
            <person name="Henson C."/>
            <person name="Hollinger A."/>
            <person name="Honan T."/>
            <person name="Huard M.D."/>
            <person name="Hughes L."/>
            <person name="Hurhula B."/>
            <person name="Husby M.E."/>
            <person name="Kamat A."/>
            <person name="Kanga B."/>
            <person name="Kashin S."/>
            <person name="Khazanovich D."/>
            <person name="Kisner P."/>
            <person name="Lance K."/>
            <person name="Lara M."/>
            <person name="Lee W."/>
            <person name="Lennon N."/>
            <person name="Letendre F."/>
            <person name="LeVine R."/>
            <person name="Lipovsky A."/>
            <person name="Liu X."/>
            <person name="Liu J."/>
            <person name="Liu S."/>
            <person name="Lokyitsang T."/>
            <person name="Lokyitsang Y."/>
            <person name="Lubonja R."/>
            <person name="Lui A."/>
            <person name="MacDonald P."/>
            <person name="Magnisalis V."/>
            <person name="Maru K."/>
            <person name="Matthews C."/>
            <person name="McCusker W."/>
            <person name="McDonough S."/>
            <person name="Mehta T."/>
            <person name="Meldrim J."/>
            <person name="Meneus L."/>
            <person name="Mihai O."/>
            <person name="Mihalev A."/>
            <person name="Mihova T."/>
            <person name="Mittelman R."/>
            <person name="Mlenga V."/>
            <person name="Montmayeur A."/>
            <person name="Mulrain L."/>
            <person name="Navidi A."/>
            <person name="Naylor J."/>
            <person name="Negash T."/>
            <person name="Nguyen T."/>
            <person name="Nguyen N."/>
            <person name="Nicol R."/>
            <person name="Norbu C."/>
            <person name="Norbu N."/>
            <person name="Novod N."/>
            <person name="O'Neill B."/>
            <person name="Osman S."/>
            <person name="Markiewicz E."/>
            <person name="Oyono O.L."/>
            <person name="Patti C."/>
            <person name="Phunkhang P."/>
            <person name="Pierre F."/>
            <person name="Priest M."/>
            <person name="Raghuraman S."/>
            <person name="Rege F."/>
            <person name="Reyes R."/>
            <person name="Rise C."/>
            <person name="Rogov P."/>
            <person name="Ross K."/>
            <person name="Ryan E."/>
            <person name="Settipalli S."/>
            <person name="Shea T."/>
            <person name="Sherpa N."/>
            <person name="Shi L."/>
            <person name="Shih D."/>
            <person name="Sparrow T."/>
            <person name="Spaulding J."/>
            <person name="Stalker J."/>
            <person name="Stange-Thomann N."/>
            <person name="Stavropoulos S."/>
            <person name="Stone C."/>
            <person name="Strader C."/>
            <person name="Tesfaye S."/>
            <person name="Thomson T."/>
            <person name="Thoulutsang Y."/>
            <person name="Thoulutsang D."/>
            <person name="Topham K."/>
            <person name="Topping I."/>
            <person name="Tsamla T."/>
            <person name="Vassiliev H."/>
            <person name="Vo A."/>
            <person name="Wangchuk T."/>
            <person name="Wangdi T."/>
            <person name="Weiand M."/>
            <person name="Wilkinson J."/>
            <person name="Wilson A."/>
            <person name="Yadav S."/>
            <person name="Young G."/>
            <person name="Yu Q."/>
            <person name="Zembek L."/>
            <person name="Zhong D."/>
            <person name="Zimmer A."/>
            <person name="Zwirko Z."/>
            <person name="Jaffe D.B."/>
            <person name="Alvarez P."/>
            <person name="Brockman W."/>
            <person name="Butler J."/>
            <person name="Chin C."/>
            <person name="Gnerre S."/>
            <person name="Grabherr M."/>
            <person name="Kleber M."/>
            <person name="Mauceli E."/>
            <person name="MacCallum I."/>
        </authorList>
    </citation>
    <scope>NUCLEOTIDE SEQUENCE [LARGE SCALE GENOMIC DNA]</scope>
    <source>
        <strain evidence="9">Tucson 15010-1051.87</strain>
    </source>
</reference>
<dbReference type="GO" id="GO:0005929">
    <property type="term" value="C:cilium"/>
    <property type="evidence" value="ECO:0007669"/>
    <property type="project" value="UniProtKB-SubCell"/>
</dbReference>
<feature type="compositionally biased region" description="Polar residues" evidence="6">
    <location>
        <begin position="258"/>
        <end position="273"/>
    </location>
</feature>
<sequence>MWMKRSAAMGQVTQRNFLRENKLLVRQTPMMTLRRLDRDRHRDQEREREREREQWHWPPASYELPTAASLAHRSGTLPLVETQRRLIHGGRQGRAFYGVGQRSEKQIQTEDISDEQFLNAALLKCTEQAHGQGASRSMRGCSEGDELPVPSPVACDQTNASCLRRTASNFELGTVPAQRGNQSMKHLQHRPLSGVVDTVPAQLEQLHQLDHLEHVEDQPADGGDSLSNDARPSAPPVLQLAIPDITDVEPEPQLDQSLSARTNVSCHSQTEPTPASEALQPIKPDQNVRKLGSGQEQVLLTEAQRIALLEAAQARHRELIWEYNRLPISMGTLRVRNLKIQLEQQLDLIDSDLTMLNLPQVYIRRDQLQQISSISC</sequence>
<dbReference type="GO" id="GO:0005881">
    <property type="term" value="C:cytoplasmic microtubule"/>
    <property type="evidence" value="ECO:0007669"/>
    <property type="project" value="TreeGrafter"/>
</dbReference>
<dbReference type="Pfam" id="PF13864">
    <property type="entry name" value="Enkurin"/>
    <property type="match status" value="1"/>
</dbReference>
<dbReference type="PhylomeDB" id="B4M780"/>
<evidence type="ECO:0000313" key="9">
    <source>
        <dbReference type="Proteomes" id="UP000008792"/>
    </source>
</evidence>
<dbReference type="HOGENOM" id="CLU_809562_0_0_1"/>
<evidence type="ECO:0000256" key="5">
    <source>
        <dbReference type="ARBA" id="ARBA00023273"/>
    </source>
</evidence>
<keyword evidence="5" id="KW-0966">Cell projection</keyword>
<comment type="subcellular location">
    <subcellularLocation>
        <location evidence="1">Cell projection</location>
        <location evidence="1">Cilium</location>
    </subcellularLocation>
    <subcellularLocation>
        <location evidence="2">Cytoplasm</location>
        <location evidence="2">Cytoskeleton</location>
    </subcellularLocation>
</comment>
<keyword evidence="3" id="KW-0963">Cytoplasm</keyword>
<feature type="domain" description="Enkurin" evidence="7">
    <location>
        <begin position="272"/>
        <end position="364"/>
    </location>
</feature>
<protein>
    <recommendedName>
        <fullName evidence="7">Enkurin domain-containing protein</fullName>
    </recommendedName>
</protein>
<dbReference type="AlphaFoldDB" id="B4M780"/>
<evidence type="ECO:0000256" key="6">
    <source>
        <dbReference type="SAM" id="MobiDB-lite"/>
    </source>
</evidence>
<proteinExistence type="predicted"/>
<dbReference type="InParanoid" id="B4M780"/>
<evidence type="ECO:0000256" key="3">
    <source>
        <dbReference type="ARBA" id="ARBA00022490"/>
    </source>
</evidence>
<dbReference type="EMBL" id="CH940653">
    <property type="protein sequence ID" value="EDW62647.1"/>
    <property type="molecule type" value="Genomic_DNA"/>
</dbReference>
<evidence type="ECO:0000313" key="8">
    <source>
        <dbReference type="EMBL" id="EDW62647.1"/>
    </source>
</evidence>
<accession>B4M780</accession>
<keyword evidence="9" id="KW-1185">Reference proteome</keyword>
<dbReference type="PANTHER" id="PTHR21490">
    <property type="entry name" value="ENKURIN-RELATED"/>
    <property type="match status" value="1"/>
</dbReference>
<feature type="region of interest" description="Disordered" evidence="6">
    <location>
        <begin position="258"/>
        <end position="279"/>
    </location>
</feature>
<evidence type="ECO:0000259" key="7">
    <source>
        <dbReference type="PROSITE" id="PS51665"/>
    </source>
</evidence>
<dbReference type="eggNOG" id="ENOG502TBF2">
    <property type="taxonomic scope" value="Eukaryota"/>
</dbReference>
<dbReference type="PROSITE" id="PS51665">
    <property type="entry name" value="ENKURIN"/>
    <property type="match status" value="1"/>
</dbReference>
<evidence type="ECO:0000256" key="1">
    <source>
        <dbReference type="ARBA" id="ARBA00004138"/>
    </source>
</evidence>
<dbReference type="OrthoDB" id="10264920at2759"/>
<feature type="region of interest" description="Disordered" evidence="6">
    <location>
        <begin position="216"/>
        <end position="235"/>
    </location>
</feature>
<name>B4M780_DROVI</name>
<evidence type="ECO:0000256" key="2">
    <source>
        <dbReference type="ARBA" id="ARBA00004245"/>
    </source>
</evidence>
<organism evidence="8 9">
    <name type="scientific">Drosophila virilis</name>
    <name type="common">Fruit fly</name>
    <dbReference type="NCBI Taxonomy" id="7244"/>
    <lineage>
        <taxon>Eukaryota</taxon>
        <taxon>Metazoa</taxon>
        <taxon>Ecdysozoa</taxon>
        <taxon>Arthropoda</taxon>
        <taxon>Hexapoda</taxon>
        <taxon>Insecta</taxon>
        <taxon>Pterygota</taxon>
        <taxon>Neoptera</taxon>
        <taxon>Endopterygota</taxon>
        <taxon>Diptera</taxon>
        <taxon>Brachycera</taxon>
        <taxon>Muscomorpha</taxon>
        <taxon>Ephydroidea</taxon>
        <taxon>Drosophilidae</taxon>
        <taxon>Drosophila</taxon>
    </lineage>
</organism>
<gene>
    <name evidence="8" type="primary">Dvir\GJ16940</name>
    <name evidence="8" type="ORF">Dvir_GJ16940</name>
</gene>
<dbReference type="Proteomes" id="UP000008792">
    <property type="component" value="Unassembled WGS sequence"/>
</dbReference>
<evidence type="ECO:0000256" key="4">
    <source>
        <dbReference type="ARBA" id="ARBA00023212"/>
    </source>
</evidence>
<feature type="region of interest" description="Disordered" evidence="6">
    <location>
        <begin position="35"/>
        <end position="55"/>
    </location>
</feature>
<dbReference type="InterPro" id="IPR027012">
    <property type="entry name" value="Enkurin_dom"/>
</dbReference>
<dbReference type="OMA" id="GDECSPP"/>
<dbReference type="InterPro" id="IPR052102">
    <property type="entry name" value="Enkurin_domain-protein"/>
</dbReference>
<dbReference type="STRING" id="7244.B4M780"/>
<keyword evidence="4" id="KW-0206">Cytoskeleton</keyword>